<sequence>MFKKIQDWFDERIGLTELINEFNGERIPRRGGWAYTFGSLLAFLFTIQVVTGIFLLFYYVPYFPMARNATYYIKHHVLLGNILLGIHLWGAFTMIFFLLVHMARVYFSGAYKKPRELQWVAGMVLFSVVVVLGLTGYMLIGNENSWWTINVLTNVASHTPIIGGFLRIVVRGGTETSVLTMQHIFAVHVWLLPLVVIMFIPMHLFLIRKTGHQGMALEYKNSKLSDDDPNKWIKPDGTVPFFPDQFYKDMIVALGVFAVVYFLAVYYGAAIGPMYRPLALNFAPEADWYFLANEELLKYFPGNGLIIFSTFLVPTIGFAILFALPFIDRGHERSPFKRPAATVLGILFLLLLVYLTLIGGEPKAPATV</sequence>
<accession>A0A519B9C2</accession>
<evidence type="ECO:0000256" key="1">
    <source>
        <dbReference type="ARBA" id="ARBA00004141"/>
    </source>
</evidence>
<feature type="transmembrane region" description="Helical" evidence="10">
    <location>
        <begin position="305"/>
        <end position="327"/>
    </location>
</feature>
<dbReference type="PANTHER" id="PTHR19271:SF16">
    <property type="entry name" value="CYTOCHROME B"/>
    <property type="match status" value="1"/>
</dbReference>
<gene>
    <name evidence="13" type="ORF">EVJ47_08800</name>
</gene>
<evidence type="ECO:0000256" key="9">
    <source>
        <dbReference type="ARBA" id="ARBA00023136"/>
    </source>
</evidence>
<feature type="domain" description="Cytochrome b/b6 N-terminal region profile" evidence="11">
    <location>
        <begin position="5"/>
        <end position="216"/>
    </location>
</feature>
<dbReference type="PROSITE" id="PS51002">
    <property type="entry name" value="CYTB_NTER"/>
    <property type="match status" value="1"/>
</dbReference>
<evidence type="ECO:0000313" key="13">
    <source>
        <dbReference type="EMBL" id="RZD13867.1"/>
    </source>
</evidence>
<evidence type="ECO:0000256" key="8">
    <source>
        <dbReference type="ARBA" id="ARBA00023004"/>
    </source>
</evidence>
<keyword evidence="2" id="KW-0813">Transport</keyword>
<protein>
    <submittedName>
        <fullName evidence="13">Cytochrome bc complex cytochrome b subunit</fullName>
    </submittedName>
</protein>
<evidence type="ECO:0000313" key="14">
    <source>
        <dbReference type="Proteomes" id="UP000320813"/>
    </source>
</evidence>
<evidence type="ECO:0000256" key="4">
    <source>
        <dbReference type="ARBA" id="ARBA00022692"/>
    </source>
</evidence>
<keyword evidence="6" id="KW-0249">Electron transport</keyword>
<proteinExistence type="predicted"/>
<feature type="domain" description="Cytochrome b/b6 C-terminal region profile" evidence="12">
    <location>
        <begin position="231"/>
        <end position="368"/>
    </location>
</feature>
<feature type="transmembrane region" description="Helical" evidence="10">
    <location>
        <begin position="119"/>
        <end position="140"/>
    </location>
</feature>
<dbReference type="EMBL" id="SGBD01000006">
    <property type="protein sequence ID" value="RZD13867.1"/>
    <property type="molecule type" value="Genomic_DNA"/>
</dbReference>
<keyword evidence="3" id="KW-0349">Heme</keyword>
<dbReference type="Proteomes" id="UP000320813">
    <property type="component" value="Unassembled WGS sequence"/>
</dbReference>
<feature type="transmembrane region" description="Helical" evidence="10">
    <location>
        <begin position="250"/>
        <end position="269"/>
    </location>
</feature>
<dbReference type="AlphaFoldDB" id="A0A519B9C2"/>
<dbReference type="GO" id="GO:0016491">
    <property type="term" value="F:oxidoreductase activity"/>
    <property type="evidence" value="ECO:0007669"/>
    <property type="project" value="InterPro"/>
</dbReference>
<comment type="subcellular location">
    <subcellularLocation>
        <location evidence="1">Membrane</location>
        <topology evidence="1">Multi-pass membrane protein</topology>
    </subcellularLocation>
</comment>
<dbReference type="SUPFAM" id="SSF81342">
    <property type="entry name" value="Transmembrane di-heme cytochromes"/>
    <property type="match status" value="1"/>
</dbReference>
<dbReference type="PROSITE" id="PS51003">
    <property type="entry name" value="CYTB_CTER"/>
    <property type="match status" value="1"/>
</dbReference>
<evidence type="ECO:0000256" key="2">
    <source>
        <dbReference type="ARBA" id="ARBA00022448"/>
    </source>
</evidence>
<feature type="transmembrane region" description="Helical" evidence="10">
    <location>
        <begin position="33"/>
        <end position="59"/>
    </location>
</feature>
<evidence type="ECO:0000256" key="7">
    <source>
        <dbReference type="ARBA" id="ARBA00022989"/>
    </source>
</evidence>
<evidence type="ECO:0000256" key="10">
    <source>
        <dbReference type="SAM" id="Phobius"/>
    </source>
</evidence>
<dbReference type="InterPro" id="IPR016174">
    <property type="entry name" value="Di-haem_cyt_TM"/>
</dbReference>
<keyword evidence="8" id="KW-0408">Iron</keyword>
<dbReference type="Pfam" id="PF00033">
    <property type="entry name" value="Cytochrome_B"/>
    <property type="match status" value="1"/>
</dbReference>
<dbReference type="InterPro" id="IPR036150">
    <property type="entry name" value="Cyt_b/b6_C_sf"/>
</dbReference>
<dbReference type="GO" id="GO:0016020">
    <property type="term" value="C:membrane"/>
    <property type="evidence" value="ECO:0007669"/>
    <property type="project" value="UniProtKB-SubCell"/>
</dbReference>
<keyword evidence="5" id="KW-0479">Metal-binding</keyword>
<comment type="caution">
    <text evidence="13">The sequence shown here is derived from an EMBL/GenBank/DDBJ whole genome shotgun (WGS) entry which is preliminary data.</text>
</comment>
<dbReference type="PANTHER" id="PTHR19271">
    <property type="entry name" value="CYTOCHROME B"/>
    <property type="match status" value="1"/>
</dbReference>
<dbReference type="GO" id="GO:0009055">
    <property type="term" value="F:electron transfer activity"/>
    <property type="evidence" value="ECO:0007669"/>
    <property type="project" value="InterPro"/>
</dbReference>
<keyword evidence="9 10" id="KW-0472">Membrane</keyword>
<dbReference type="InterPro" id="IPR027387">
    <property type="entry name" value="Cytb/b6-like_sf"/>
</dbReference>
<feature type="transmembrane region" description="Helical" evidence="10">
    <location>
        <begin position="184"/>
        <end position="207"/>
    </location>
</feature>
<dbReference type="GO" id="GO:0022904">
    <property type="term" value="P:respiratory electron transport chain"/>
    <property type="evidence" value="ECO:0007669"/>
    <property type="project" value="InterPro"/>
</dbReference>
<evidence type="ECO:0000259" key="12">
    <source>
        <dbReference type="PROSITE" id="PS51003"/>
    </source>
</evidence>
<feature type="transmembrane region" description="Helical" evidence="10">
    <location>
        <begin position="339"/>
        <end position="358"/>
    </location>
</feature>
<evidence type="ECO:0000256" key="6">
    <source>
        <dbReference type="ARBA" id="ARBA00022982"/>
    </source>
</evidence>
<name>A0A519B9C2_9DELT</name>
<keyword evidence="4 10" id="KW-0812">Transmembrane</keyword>
<evidence type="ECO:0000256" key="5">
    <source>
        <dbReference type="ARBA" id="ARBA00022723"/>
    </source>
</evidence>
<dbReference type="InterPro" id="IPR005798">
    <property type="entry name" value="Cyt_b/b6_C"/>
</dbReference>
<evidence type="ECO:0000256" key="3">
    <source>
        <dbReference type="ARBA" id="ARBA00022617"/>
    </source>
</evidence>
<dbReference type="Gene3D" id="1.20.810.10">
    <property type="entry name" value="Cytochrome Bc1 Complex, Chain C"/>
    <property type="match status" value="1"/>
</dbReference>
<evidence type="ECO:0000259" key="11">
    <source>
        <dbReference type="PROSITE" id="PS51002"/>
    </source>
</evidence>
<keyword evidence="7 10" id="KW-1133">Transmembrane helix</keyword>
<organism evidence="13 14">
    <name type="scientific">Candidatus Acidulodesulfobacterium ferriphilum</name>
    <dbReference type="NCBI Taxonomy" id="2597223"/>
    <lineage>
        <taxon>Bacteria</taxon>
        <taxon>Deltaproteobacteria</taxon>
        <taxon>Candidatus Acidulodesulfobacterales</taxon>
        <taxon>Candidatus Acidulodesulfobacterium</taxon>
    </lineage>
</organism>
<dbReference type="Pfam" id="PF00032">
    <property type="entry name" value="Cytochrom_B_C"/>
    <property type="match status" value="1"/>
</dbReference>
<dbReference type="GO" id="GO:0046872">
    <property type="term" value="F:metal ion binding"/>
    <property type="evidence" value="ECO:0007669"/>
    <property type="project" value="UniProtKB-KW"/>
</dbReference>
<dbReference type="SUPFAM" id="SSF81648">
    <property type="entry name" value="a domain/subunit of cytochrome bc1 complex (Ubiquinol-cytochrome c reductase)"/>
    <property type="match status" value="1"/>
</dbReference>
<dbReference type="InterPro" id="IPR005797">
    <property type="entry name" value="Cyt_b/b6_N"/>
</dbReference>
<reference evidence="13 14" key="1">
    <citation type="submission" date="2019-01" db="EMBL/GenBank/DDBJ databases">
        <title>Insights into ecological role of a new deltaproteobacterial order Candidatus Sinidesulfobacterales (Sva0485) by metagenomics and metatranscriptomics.</title>
        <authorList>
            <person name="Tan S."/>
            <person name="Liu J."/>
            <person name="Fang Y."/>
            <person name="Hedlund B.P."/>
            <person name="Lian Z.H."/>
            <person name="Huang L.Y."/>
            <person name="Li J.T."/>
            <person name="Huang L.N."/>
            <person name="Li W.J."/>
            <person name="Jiang H.C."/>
            <person name="Dong H.L."/>
            <person name="Shu W.S."/>
        </authorList>
    </citation>
    <scope>NUCLEOTIDE SEQUENCE [LARGE SCALE GENOMIC DNA]</scope>
    <source>
        <strain evidence="13">AP3</strain>
    </source>
</reference>
<feature type="transmembrane region" description="Helical" evidence="10">
    <location>
        <begin position="79"/>
        <end position="107"/>
    </location>
</feature>